<accession>A0AAV9JRN8</accession>
<dbReference type="AlphaFoldDB" id="A0AAV9JRN8"/>
<organism evidence="2 3">
    <name type="scientific">Oleoguttula mirabilis</name>
    <dbReference type="NCBI Taxonomy" id="1507867"/>
    <lineage>
        <taxon>Eukaryota</taxon>
        <taxon>Fungi</taxon>
        <taxon>Dikarya</taxon>
        <taxon>Ascomycota</taxon>
        <taxon>Pezizomycotina</taxon>
        <taxon>Dothideomycetes</taxon>
        <taxon>Dothideomycetidae</taxon>
        <taxon>Mycosphaerellales</taxon>
        <taxon>Teratosphaeriaceae</taxon>
        <taxon>Oleoguttula</taxon>
    </lineage>
</organism>
<feature type="region of interest" description="Disordered" evidence="1">
    <location>
        <begin position="1"/>
        <end position="109"/>
    </location>
</feature>
<sequence length="215" mass="23992">MVEYTPDPIGFASSEALQTVATKRRRDTDNRTPAPSKKRQRPDGEQSRPRLKLTMGKRPASPTADETRPRKKARPKSRVGKAGGTTGTVEVTAKTKQIRASTGDKASKRMKIKLTEATKLKEAMSEKKKKKKKNTGVVTAVESKRKRTWIILHYDPDKPASPLNINLGGFYSATDHYGGPLAFLSNSFPSKIRDPHIHKTHVLLKLSLRCEEYSL</sequence>
<evidence type="ECO:0000256" key="1">
    <source>
        <dbReference type="SAM" id="MobiDB-lite"/>
    </source>
</evidence>
<gene>
    <name evidence="2" type="ORF">LTR36_010056</name>
</gene>
<protein>
    <submittedName>
        <fullName evidence="2">Uncharacterized protein</fullName>
    </submittedName>
</protein>
<reference evidence="2 3" key="1">
    <citation type="submission" date="2021-11" db="EMBL/GenBank/DDBJ databases">
        <title>Black yeast isolated from Biological Soil Crust.</title>
        <authorList>
            <person name="Kurbessoian T."/>
        </authorList>
    </citation>
    <scope>NUCLEOTIDE SEQUENCE [LARGE SCALE GENOMIC DNA]</scope>
    <source>
        <strain evidence="2 3">CCFEE 5522</strain>
    </source>
</reference>
<dbReference type="EMBL" id="JAVFHQ010000008">
    <property type="protein sequence ID" value="KAK4548187.1"/>
    <property type="molecule type" value="Genomic_DNA"/>
</dbReference>
<proteinExistence type="predicted"/>
<name>A0AAV9JRN8_9PEZI</name>
<feature type="compositionally biased region" description="Basic residues" evidence="1">
    <location>
        <begin position="69"/>
        <end position="79"/>
    </location>
</feature>
<dbReference type="Proteomes" id="UP001324427">
    <property type="component" value="Unassembled WGS sequence"/>
</dbReference>
<evidence type="ECO:0000313" key="3">
    <source>
        <dbReference type="Proteomes" id="UP001324427"/>
    </source>
</evidence>
<evidence type="ECO:0000313" key="2">
    <source>
        <dbReference type="EMBL" id="KAK4548187.1"/>
    </source>
</evidence>
<comment type="caution">
    <text evidence="2">The sequence shown here is derived from an EMBL/GenBank/DDBJ whole genome shotgun (WGS) entry which is preliminary data.</text>
</comment>
<keyword evidence="3" id="KW-1185">Reference proteome</keyword>